<dbReference type="RefSeq" id="WP_024332397.1">
    <property type="nucleotide sequence ID" value="NZ_JASOXK010000005.1"/>
</dbReference>
<comment type="caution">
    <text evidence="2">The sequence shown here is derived from an EMBL/GenBank/DDBJ whole genome shotgun (WGS) entry which is preliminary data.</text>
</comment>
<keyword evidence="3" id="KW-1185">Reference proteome</keyword>
<dbReference type="AlphaFoldDB" id="A0A2I1INA8"/>
<dbReference type="GeneID" id="35865928"/>
<dbReference type="EMBL" id="PKKO01000003">
    <property type="protein sequence ID" value="PKY72604.1"/>
    <property type="molecule type" value="Genomic_DNA"/>
</dbReference>
<keyword evidence="1" id="KW-0812">Transmembrane</keyword>
<gene>
    <name evidence="2" type="ORF">CYJ19_06090</name>
</gene>
<keyword evidence="1" id="KW-0472">Membrane</keyword>
<dbReference type="Proteomes" id="UP000235122">
    <property type="component" value="Unassembled WGS sequence"/>
</dbReference>
<feature type="transmembrane region" description="Helical" evidence="1">
    <location>
        <begin position="29"/>
        <end position="50"/>
    </location>
</feature>
<feature type="transmembrane region" description="Helical" evidence="1">
    <location>
        <begin position="56"/>
        <end position="74"/>
    </location>
</feature>
<organism evidence="2 3">
    <name type="scientific">Winkia neuii</name>
    <dbReference type="NCBI Taxonomy" id="33007"/>
    <lineage>
        <taxon>Bacteria</taxon>
        <taxon>Bacillati</taxon>
        <taxon>Actinomycetota</taxon>
        <taxon>Actinomycetes</taxon>
        <taxon>Actinomycetales</taxon>
        <taxon>Actinomycetaceae</taxon>
        <taxon>Winkia</taxon>
    </lineage>
</organism>
<name>A0A2I1INA8_9ACTO</name>
<dbReference type="STRING" id="33007.HMPREF3198_01098"/>
<keyword evidence="1" id="KW-1133">Transmembrane helix</keyword>
<evidence type="ECO:0000313" key="3">
    <source>
        <dbReference type="Proteomes" id="UP000235122"/>
    </source>
</evidence>
<evidence type="ECO:0000313" key="2">
    <source>
        <dbReference type="EMBL" id="PKY72604.1"/>
    </source>
</evidence>
<reference evidence="2 3" key="1">
    <citation type="submission" date="2017-12" db="EMBL/GenBank/DDBJ databases">
        <title>Phylogenetic diversity of female urinary microbiome.</title>
        <authorList>
            <person name="Thomas-White K."/>
            <person name="Wolfe A.J."/>
        </authorList>
    </citation>
    <scope>NUCLEOTIDE SEQUENCE [LARGE SCALE GENOMIC DNA]</scope>
    <source>
        <strain evidence="2 3">UMB0402</strain>
    </source>
</reference>
<evidence type="ECO:0000256" key="1">
    <source>
        <dbReference type="SAM" id="Phobius"/>
    </source>
</evidence>
<accession>A0A2I1INA8</accession>
<proteinExistence type="predicted"/>
<sequence length="83" mass="8898">MDNFDSFTGLPAEVGNDAARRWASLIVKIVWPVVVIGVVVGLIFWATASSETGRDIGALCWCMTFGASVALLSIRQAILAERS</sequence>
<protein>
    <submittedName>
        <fullName evidence="2">Uncharacterized protein</fullName>
    </submittedName>
</protein>